<dbReference type="InterPro" id="IPR044023">
    <property type="entry name" value="Ig_7"/>
</dbReference>
<reference evidence="3" key="1">
    <citation type="submission" date="2016-10" db="EMBL/GenBank/DDBJ databases">
        <authorList>
            <person name="Varghese N."/>
            <person name="Submissions S."/>
        </authorList>
    </citation>
    <scope>NUCLEOTIDE SEQUENCE [LARGE SCALE GENOMIC DNA]</scope>
    <source>
        <strain evidence="3">DS-12</strain>
    </source>
</reference>
<dbReference type="EMBL" id="FOVI01000059">
    <property type="protein sequence ID" value="SFO41080.1"/>
    <property type="molecule type" value="Genomic_DNA"/>
</dbReference>
<feature type="non-terminal residue" evidence="2">
    <location>
        <position position="750"/>
    </location>
</feature>
<evidence type="ECO:0000259" key="1">
    <source>
        <dbReference type="Pfam" id="PF19081"/>
    </source>
</evidence>
<dbReference type="Gene3D" id="2.60.40.740">
    <property type="match status" value="5"/>
</dbReference>
<sequence>NRTATANVTIDEPDALVSNMASTSITCNGANNGSVVLAPTGGVAPYTYLWDTGATTSSITNLPAGTYSVTITDANGCTLTETATITDPAVLAIASSSHTDVTWYGGNDGSATVSVTGGTAPYTYSWSPSGGTNATATGLIAGNYTVTVTDANGCTVTESFTVIQPIPLMVQSVSQTNVKCNGASDGTATIVAMGGNAPYTYLWSPSGGTNATATGLAAGTYSVLVTDSTGNTITENFTITQPGAIQAMLSNSRDVLCNGGNNGTATITVTGGTAPFTYKWSNGISTTNATVSNLVVGNYTVQVTDANGCTASTPVSVIISQPAALVFTTSNSTNISCYGLNDGSVSVVASGGVAPYSYLWSNGQSGSSLTNLGKGTYVVTVTDANNCMQTQSFTITEPAFVTAPTASSQNFCVGQNATLASIVINGSNIKWYSAATGGTLLPATTALVSGTTYYASQTVGTCESTTRTPVQVTINQAQALTTTQLNVCSNSRVQTMVVDGFNYTQLKWYSSSTSTIQLPSSTLLATGTYYVSSVVGTCESARQAIQVTVAATVPAPTASFQTVCGGSTLNDLVVVKDPSATLNWYSSMQSMIPLAGTTQVATGTYYVQQVIGNCESSRIAVQVQVTSITIPTIASITTCEGTTIADLNTNGSTNYVWYTDNTTTAALPGTYLITSGSYYIANQNGSCISARKNIAVNVGTRPASPTGQATQLFNFSAKVSDLAMNEPNVKWFLSAADAAKLMNELSPNTP</sequence>
<gene>
    <name evidence="2" type="ORF">SAMN05421741_1591</name>
</gene>
<evidence type="ECO:0000313" key="2">
    <source>
        <dbReference type="EMBL" id="SFO41080.1"/>
    </source>
</evidence>
<feature type="non-terminal residue" evidence="2">
    <location>
        <position position="1"/>
    </location>
</feature>
<dbReference type="Proteomes" id="UP000199036">
    <property type="component" value="Unassembled WGS sequence"/>
</dbReference>
<dbReference type="Pfam" id="PF19081">
    <property type="entry name" value="Ig_7"/>
    <property type="match status" value="2"/>
</dbReference>
<dbReference type="Pfam" id="PF13573">
    <property type="entry name" value="SprB"/>
    <property type="match status" value="5"/>
</dbReference>
<feature type="domain" description="Ig-like" evidence="1">
    <location>
        <begin position="403"/>
        <end position="475"/>
    </location>
</feature>
<dbReference type="AlphaFoldDB" id="A0A1I5GYZ2"/>
<protein>
    <submittedName>
        <fullName evidence="2">SprB repeat-containing protein</fullName>
    </submittedName>
</protein>
<dbReference type="InterPro" id="IPR025667">
    <property type="entry name" value="SprB_repeat"/>
</dbReference>
<proteinExistence type="predicted"/>
<keyword evidence="3" id="KW-1185">Reference proteome</keyword>
<accession>A0A1I5GYZ2</accession>
<name>A0A1I5GYZ2_9FLAO</name>
<feature type="domain" description="Ig-like" evidence="1">
    <location>
        <begin position="555"/>
        <end position="626"/>
    </location>
</feature>
<evidence type="ECO:0000313" key="3">
    <source>
        <dbReference type="Proteomes" id="UP000199036"/>
    </source>
</evidence>
<dbReference type="STRING" id="913024.SAMN05421741_1591"/>
<organism evidence="2 3">
    <name type="scientific">Paenimyroides ummariense</name>
    <dbReference type="NCBI Taxonomy" id="913024"/>
    <lineage>
        <taxon>Bacteria</taxon>
        <taxon>Pseudomonadati</taxon>
        <taxon>Bacteroidota</taxon>
        <taxon>Flavobacteriia</taxon>
        <taxon>Flavobacteriales</taxon>
        <taxon>Flavobacteriaceae</taxon>
        <taxon>Paenimyroides</taxon>
    </lineage>
</organism>